<evidence type="ECO:0000256" key="1">
    <source>
        <dbReference type="SAM" id="MobiDB-lite"/>
    </source>
</evidence>
<name>A0A3B4GRN5_9CICH</name>
<evidence type="ECO:0000313" key="2">
    <source>
        <dbReference type="Ensembl" id="ENSPNYP00000024158.1"/>
    </source>
</evidence>
<accession>A0A3B4GRN5</accession>
<dbReference type="Ensembl" id="ENSPNYT00000024756.1">
    <property type="protein sequence ID" value="ENSPNYP00000024158.1"/>
    <property type="gene ID" value="ENSPNYG00000018265.1"/>
</dbReference>
<dbReference type="AlphaFoldDB" id="A0A3B4GRN5"/>
<proteinExistence type="predicted"/>
<organism evidence="2">
    <name type="scientific">Pundamilia nyererei</name>
    <dbReference type="NCBI Taxonomy" id="303518"/>
    <lineage>
        <taxon>Eukaryota</taxon>
        <taxon>Metazoa</taxon>
        <taxon>Chordata</taxon>
        <taxon>Craniata</taxon>
        <taxon>Vertebrata</taxon>
        <taxon>Euteleostomi</taxon>
        <taxon>Actinopterygii</taxon>
        <taxon>Neopterygii</taxon>
        <taxon>Teleostei</taxon>
        <taxon>Neoteleostei</taxon>
        <taxon>Acanthomorphata</taxon>
        <taxon>Ovalentaria</taxon>
        <taxon>Cichlomorphae</taxon>
        <taxon>Cichliformes</taxon>
        <taxon>Cichlidae</taxon>
        <taxon>African cichlids</taxon>
        <taxon>Pseudocrenilabrinae</taxon>
        <taxon>Haplochromini</taxon>
        <taxon>Pundamilia</taxon>
    </lineage>
</organism>
<sequence length="50" mass="5422">MSSTITVISDVPERTGSPPSTAVRMRLCTGIFSRSRGFSISLKLSFLLSM</sequence>
<protein>
    <submittedName>
        <fullName evidence="2">Uncharacterized protein</fullName>
    </submittedName>
</protein>
<feature type="region of interest" description="Disordered" evidence="1">
    <location>
        <begin position="1"/>
        <end position="20"/>
    </location>
</feature>
<reference evidence="2" key="1">
    <citation type="submission" date="2023-09" db="UniProtKB">
        <authorList>
            <consortium name="Ensembl"/>
        </authorList>
    </citation>
    <scope>IDENTIFICATION</scope>
</reference>